<dbReference type="AlphaFoldDB" id="A0A7T2PFY3"/>
<keyword evidence="3" id="KW-1003">Cell membrane</keyword>
<dbReference type="PANTHER" id="PTHR35011:SF2">
    <property type="entry name" value="2,3-DIKETO-L-GULONATE TRAP TRANSPORTER SMALL PERMEASE PROTEIN YIAM"/>
    <property type="match status" value="1"/>
</dbReference>
<evidence type="ECO:0000313" key="12">
    <source>
        <dbReference type="Proteomes" id="UP000595101"/>
    </source>
</evidence>
<dbReference type="KEGG" id="aall:I6G90_00995"/>
<evidence type="ECO:0000256" key="7">
    <source>
        <dbReference type="ARBA" id="ARBA00023136"/>
    </source>
</evidence>
<name>A0A7T2PFY3_9GAMM</name>
<reference evidence="11 12" key="1">
    <citation type="submission" date="2020-12" db="EMBL/GenBank/DDBJ databases">
        <title>FDA dAtabase for Regulatory Grade micrObial Sequences (FDA-ARGOS): Supporting development and validation of Infectious Disease Dx tests.</title>
        <authorList>
            <person name="Sproer C."/>
            <person name="Gronow S."/>
            <person name="Severitt S."/>
            <person name="Schroder I."/>
            <person name="Tallon L."/>
            <person name="Sadzewicz L."/>
            <person name="Zhao X."/>
            <person name="Boylan J."/>
            <person name="Ott S."/>
            <person name="Bowen H."/>
            <person name="Vavikolanu K."/>
            <person name="Mehta A."/>
            <person name="Aluvathingal J."/>
            <person name="Nadendla S."/>
            <person name="Lowell S."/>
            <person name="Myers T."/>
            <person name="Yan Y."/>
            <person name="Sichtig H."/>
        </authorList>
    </citation>
    <scope>NUCLEOTIDE SEQUENCE [LARGE SCALE GENOMIC DNA]</scope>
    <source>
        <strain evidence="11 12">FDAARGOS_933</strain>
    </source>
</reference>
<dbReference type="GeneID" id="60784139"/>
<comment type="subunit">
    <text evidence="9">The complex comprises the extracytoplasmic solute receptor protein and the two transmembrane proteins.</text>
</comment>
<comment type="subcellular location">
    <subcellularLocation>
        <location evidence="1 9">Cell inner membrane</location>
        <topology evidence="1 9">Multi-pass membrane protein</topology>
    </subcellularLocation>
</comment>
<proteinExistence type="inferred from homology"/>
<sequence length="168" mass="18805">MKKFIFHLNQTLAIFTICLSVFLVVCVVWQVLSRYIFAAPSTITDELSRYLFMWVAMIGAAYTTGQKRHLAIDLLVMKLSGKRKILAELFIQIAITAFAVIVLIYGGSVLTIQTLAAGQLTPALGIEMGYVYFCLPITGILMVIYSIHFMLLLVTKKQNSFDVVPEQC</sequence>
<evidence type="ECO:0000256" key="9">
    <source>
        <dbReference type="RuleBase" id="RU369079"/>
    </source>
</evidence>
<feature type="transmembrane region" description="Helical" evidence="9">
    <location>
        <begin position="130"/>
        <end position="154"/>
    </location>
</feature>
<keyword evidence="5 9" id="KW-0812">Transmembrane</keyword>
<evidence type="ECO:0000256" key="4">
    <source>
        <dbReference type="ARBA" id="ARBA00022519"/>
    </source>
</evidence>
<evidence type="ECO:0000256" key="5">
    <source>
        <dbReference type="ARBA" id="ARBA00022692"/>
    </source>
</evidence>
<feature type="transmembrane region" description="Helical" evidence="9">
    <location>
        <begin position="47"/>
        <end position="64"/>
    </location>
</feature>
<dbReference type="GO" id="GO:0022857">
    <property type="term" value="F:transmembrane transporter activity"/>
    <property type="evidence" value="ECO:0007669"/>
    <property type="project" value="UniProtKB-UniRule"/>
</dbReference>
<evidence type="ECO:0000256" key="8">
    <source>
        <dbReference type="ARBA" id="ARBA00038436"/>
    </source>
</evidence>
<feature type="domain" description="Tripartite ATP-independent periplasmic transporters DctQ component" evidence="10">
    <location>
        <begin position="23"/>
        <end position="154"/>
    </location>
</feature>
<dbReference type="GO" id="GO:0005886">
    <property type="term" value="C:plasma membrane"/>
    <property type="evidence" value="ECO:0007669"/>
    <property type="project" value="UniProtKB-SubCell"/>
</dbReference>
<dbReference type="Pfam" id="PF04290">
    <property type="entry name" value="DctQ"/>
    <property type="match status" value="1"/>
</dbReference>
<keyword evidence="7 9" id="KW-0472">Membrane</keyword>
<gene>
    <name evidence="11" type="ORF">I6G90_00995</name>
</gene>
<protein>
    <recommendedName>
        <fullName evidence="9">TRAP transporter small permease protein</fullName>
    </recommendedName>
</protein>
<evidence type="ECO:0000259" key="10">
    <source>
        <dbReference type="Pfam" id="PF04290"/>
    </source>
</evidence>
<keyword evidence="4 9" id="KW-0997">Cell inner membrane</keyword>
<organism evidence="11 12">
    <name type="scientific">Aeromonas allosaccharophila</name>
    <dbReference type="NCBI Taxonomy" id="656"/>
    <lineage>
        <taxon>Bacteria</taxon>
        <taxon>Pseudomonadati</taxon>
        <taxon>Pseudomonadota</taxon>
        <taxon>Gammaproteobacteria</taxon>
        <taxon>Aeromonadales</taxon>
        <taxon>Aeromonadaceae</taxon>
        <taxon>Aeromonas</taxon>
    </lineage>
</organism>
<comment type="similarity">
    <text evidence="8 9">Belongs to the TRAP transporter small permease family.</text>
</comment>
<dbReference type="RefSeq" id="WP_197929308.1">
    <property type="nucleotide sequence ID" value="NZ_CP065745.1"/>
</dbReference>
<keyword evidence="6 9" id="KW-1133">Transmembrane helix</keyword>
<dbReference type="PANTHER" id="PTHR35011">
    <property type="entry name" value="2,3-DIKETO-L-GULONATE TRAP TRANSPORTER SMALL PERMEASE PROTEIN YIAM"/>
    <property type="match status" value="1"/>
</dbReference>
<feature type="transmembrane region" description="Helical" evidence="9">
    <location>
        <begin position="12"/>
        <end position="32"/>
    </location>
</feature>
<dbReference type="GO" id="GO:0015740">
    <property type="term" value="P:C4-dicarboxylate transport"/>
    <property type="evidence" value="ECO:0007669"/>
    <property type="project" value="TreeGrafter"/>
</dbReference>
<dbReference type="InterPro" id="IPR055348">
    <property type="entry name" value="DctQ"/>
</dbReference>
<evidence type="ECO:0000256" key="6">
    <source>
        <dbReference type="ARBA" id="ARBA00022989"/>
    </source>
</evidence>
<evidence type="ECO:0000256" key="3">
    <source>
        <dbReference type="ARBA" id="ARBA00022475"/>
    </source>
</evidence>
<dbReference type="EMBL" id="CP065745">
    <property type="protein sequence ID" value="QPR55054.1"/>
    <property type="molecule type" value="Genomic_DNA"/>
</dbReference>
<evidence type="ECO:0000256" key="1">
    <source>
        <dbReference type="ARBA" id="ARBA00004429"/>
    </source>
</evidence>
<evidence type="ECO:0000256" key="2">
    <source>
        <dbReference type="ARBA" id="ARBA00022448"/>
    </source>
</evidence>
<dbReference type="Proteomes" id="UP000595101">
    <property type="component" value="Chromosome"/>
</dbReference>
<evidence type="ECO:0000313" key="11">
    <source>
        <dbReference type="EMBL" id="QPR55054.1"/>
    </source>
</evidence>
<comment type="function">
    <text evidence="9">Part of the tripartite ATP-independent periplasmic (TRAP) transport system.</text>
</comment>
<feature type="transmembrane region" description="Helical" evidence="9">
    <location>
        <begin position="85"/>
        <end position="110"/>
    </location>
</feature>
<accession>A0A7T2PFY3</accession>
<dbReference type="InterPro" id="IPR007387">
    <property type="entry name" value="TRAP_DctQ"/>
</dbReference>
<keyword evidence="2 9" id="KW-0813">Transport</keyword>